<dbReference type="Pfam" id="PF11066">
    <property type="entry name" value="DUF2867"/>
    <property type="match status" value="1"/>
</dbReference>
<dbReference type="Gene3D" id="3.40.50.720">
    <property type="entry name" value="NAD(P)-binding Rossmann-like Domain"/>
    <property type="match status" value="1"/>
</dbReference>
<evidence type="ECO:0000259" key="2">
    <source>
        <dbReference type="Pfam" id="PF13460"/>
    </source>
</evidence>
<proteinExistence type="predicted"/>
<dbReference type="InterPro" id="IPR051207">
    <property type="entry name" value="ComplexI_NDUFA9_subunit"/>
</dbReference>
<dbReference type="AlphaFoldDB" id="A0A7J0BRN4"/>
<organism evidence="3 4">
    <name type="scientific">Desulfovibrio psychrotolerans</name>
    <dbReference type="NCBI Taxonomy" id="415242"/>
    <lineage>
        <taxon>Bacteria</taxon>
        <taxon>Pseudomonadati</taxon>
        <taxon>Thermodesulfobacteriota</taxon>
        <taxon>Desulfovibrionia</taxon>
        <taxon>Desulfovibrionales</taxon>
        <taxon>Desulfovibrionaceae</taxon>
        <taxon>Desulfovibrio</taxon>
    </lineage>
</organism>
<dbReference type="InterPro" id="IPR036291">
    <property type="entry name" value="NAD(P)-bd_dom_sf"/>
</dbReference>
<evidence type="ECO:0000256" key="1">
    <source>
        <dbReference type="SAM" id="MobiDB-lite"/>
    </source>
</evidence>
<dbReference type="InterPro" id="IPR016040">
    <property type="entry name" value="NAD(P)-bd_dom"/>
</dbReference>
<dbReference type="RefSeq" id="WP_174409051.1">
    <property type="nucleotide sequence ID" value="NZ_BLVP01000005.1"/>
</dbReference>
<accession>A0A7J0BRN4</accession>
<dbReference type="InterPro" id="IPR021295">
    <property type="entry name" value="DUF2867"/>
</dbReference>
<sequence length="541" mass="59454">MQAEKLTAPVLVTGATGYVGGRLVPLLLEKGYRVRAMVRSARKLGCRPWAAHPNLEITEADLHDTQSLRNALSGCGAVYYLVHSMTARHNDFKQADRTAAYNMVRALKNSGVQRVIYLSGLVPDDSAISPHLRSRAEVAEILSLSDTPVTVLRAAQILGSGSASFEIVRYLADRLPVMVTPRWVRTECQPIAISNVLEYLEGVLRVPETEGKTYDIGGPDILTYKDLFDIYAQEAGLRKRLIIPVPLLTPYVSSLWLNLVTPVPTVLARPLVEGLRNRVVCSENTIRELIPQELTGVRQAVRLALDKLRQHTVPTCWSDAGTPPVPEWIACGDASFAGGTVLHSAHMVRIHAEPDEVWTHIRRIGGETGWYQGDALWRLRGFVDKLLGGPGLRRGRRHPEELFVGDALDFWRVLDIREERRLLLLAEMRLPGEALLEFTLTPAEQDDASGAGGQEGQTGQAPQTELVMTARFLPRGLWGIVYWYAMHPFHLGIFSGMLRAIARKTGKDITAGPVRLKDSRSRFDGSGGSGTGNSGSGGCAL</sequence>
<dbReference type="SUPFAM" id="SSF51735">
    <property type="entry name" value="NAD(P)-binding Rossmann-fold domains"/>
    <property type="match status" value="1"/>
</dbReference>
<dbReference type="Proteomes" id="UP000503820">
    <property type="component" value="Unassembled WGS sequence"/>
</dbReference>
<dbReference type="PANTHER" id="PTHR12126:SF11">
    <property type="entry name" value="NADH DEHYDROGENASE [UBIQUINONE] 1 ALPHA SUBCOMPLEX SUBUNIT 9, MITOCHONDRIAL"/>
    <property type="match status" value="1"/>
</dbReference>
<dbReference type="GO" id="GO:0044877">
    <property type="term" value="F:protein-containing complex binding"/>
    <property type="evidence" value="ECO:0007669"/>
    <property type="project" value="TreeGrafter"/>
</dbReference>
<feature type="compositionally biased region" description="Gly residues" evidence="1">
    <location>
        <begin position="525"/>
        <end position="541"/>
    </location>
</feature>
<feature type="region of interest" description="Disordered" evidence="1">
    <location>
        <begin position="513"/>
        <end position="541"/>
    </location>
</feature>
<dbReference type="CDD" id="cd05245">
    <property type="entry name" value="SDR_a2"/>
    <property type="match status" value="1"/>
</dbReference>
<evidence type="ECO:0000313" key="4">
    <source>
        <dbReference type="Proteomes" id="UP000503820"/>
    </source>
</evidence>
<comment type="caution">
    <text evidence="3">The sequence shown here is derived from an EMBL/GenBank/DDBJ whole genome shotgun (WGS) entry which is preliminary data.</text>
</comment>
<protein>
    <submittedName>
        <fullName evidence="3">NAD(P)-dependent oxidoreductase</fullName>
    </submittedName>
</protein>
<feature type="domain" description="NAD(P)-binding" evidence="2">
    <location>
        <begin position="14"/>
        <end position="156"/>
    </location>
</feature>
<reference evidence="3 4" key="1">
    <citation type="submission" date="2020-05" db="EMBL/GenBank/DDBJ databases">
        <title>Draft genome sequence of Desulfovibrio psychrotolerans JS1T.</title>
        <authorList>
            <person name="Ueno A."/>
            <person name="Tamazawa S."/>
            <person name="Tamamura S."/>
            <person name="Murakami T."/>
            <person name="Kiyama T."/>
            <person name="Inomata H."/>
            <person name="Amano Y."/>
            <person name="Miyakawa K."/>
            <person name="Tamaki H."/>
            <person name="Naganuma T."/>
            <person name="Kaneko K."/>
        </authorList>
    </citation>
    <scope>NUCLEOTIDE SEQUENCE [LARGE SCALE GENOMIC DNA]</scope>
    <source>
        <strain evidence="3 4">JS1</strain>
    </source>
</reference>
<dbReference type="PANTHER" id="PTHR12126">
    <property type="entry name" value="NADH-UBIQUINONE OXIDOREDUCTASE 39 KDA SUBUNIT-RELATED"/>
    <property type="match status" value="1"/>
</dbReference>
<dbReference type="EMBL" id="BLVP01000005">
    <property type="protein sequence ID" value="GFM36376.1"/>
    <property type="molecule type" value="Genomic_DNA"/>
</dbReference>
<keyword evidence="4" id="KW-1185">Reference proteome</keyword>
<gene>
    <name evidence="3" type="ORF">DSM19430T_10600</name>
</gene>
<dbReference type="Pfam" id="PF13460">
    <property type="entry name" value="NAD_binding_10"/>
    <property type="match status" value="1"/>
</dbReference>
<name>A0A7J0BRN4_9BACT</name>
<evidence type="ECO:0000313" key="3">
    <source>
        <dbReference type="EMBL" id="GFM36376.1"/>
    </source>
</evidence>